<sequence length="412" mass="45822">MTELRQIIVSSVSNCIEKNGIVSFMAILRCNDQAFHERGVRLGFANYVDFPVSAVAPVELATTSTVRRWMQAAKRSIKGSLIKSPLGAFLLMVGVLSPRALIAVIKARRLEEPGCLHFHQDVFCAFYGLRLLRRDTPKVLLLHSSDDPLNHLFVLFHGMRGTRYEKSIRAHFRRVLETMDCIVTLNERYAQTLRSEFPSHDIRCIYNTSSFASAACGMYDSGRSLADDGLRRLEIVAVGSLQYIKGFDLLVQAVAALSEVDRQRLHITIVGGGTEREPLQAAIDAQSLQNEITLNGESNDVASFLARADAYILTSRDEGFPIALIEASSFGLPIVSTRVGSIPEVFDKGSCLFMDAKIDSIRDALTALGRGTVDLRELALRSQEVFDRKLSLDSFLDAYADIFNCVERRHAR</sequence>
<keyword evidence="4" id="KW-1185">Reference proteome</keyword>
<dbReference type="Proteomes" id="UP000809431">
    <property type="component" value="Unassembled WGS sequence"/>
</dbReference>
<comment type="caution">
    <text evidence="3">The sequence shown here is derived from an EMBL/GenBank/DDBJ whole genome shotgun (WGS) entry which is preliminary data.</text>
</comment>
<evidence type="ECO:0000259" key="1">
    <source>
        <dbReference type="Pfam" id="PF00534"/>
    </source>
</evidence>
<dbReference type="SUPFAM" id="SSF53756">
    <property type="entry name" value="UDP-Glycosyltransferase/glycogen phosphorylase"/>
    <property type="match status" value="1"/>
</dbReference>
<evidence type="ECO:0000313" key="4">
    <source>
        <dbReference type="Proteomes" id="UP000809431"/>
    </source>
</evidence>
<evidence type="ECO:0000259" key="2">
    <source>
        <dbReference type="Pfam" id="PF13439"/>
    </source>
</evidence>
<dbReference type="Gene3D" id="3.40.50.2000">
    <property type="entry name" value="Glycogen Phosphorylase B"/>
    <property type="match status" value="2"/>
</dbReference>
<dbReference type="PANTHER" id="PTHR12526:SF630">
    <property type="entry name" value="GLYCOSYLTRANSFERASE"/>
    <property type="match status" value="1"/>
</dbReference>
<gene>
    <name evidence="3" type="ORF">JMJ54_16265</name>
</gene>
<reference evidence="3 4" key="1">
    <citation type="submission" date="2021-01" db="EMBL/GenBank/DDBJ databases">
        <title>Draft Genome Sequence and Polyhydroxyalkanoate Biosynthetic Potential of Jeongeupia naejangsanensis Type Strain DSM 24253.</title>
        <authorList>
            <person name="Turrini P."/>
            <person name="Artuso I."/>
            <person name="Lugli G.A."/>
            <person name="Frangipani E."/>
            <person name="Ventura M."/>
            <person name="Visca P."/>
        </authorList>
    </citation>
    <scope>NUCLEOTIDE SEQUENCE [LARGE SCALE GENOMIC DNA]</scope>
    <source>
        <strain evidence="3 4">DSM 24253</strain>
    </source>
</reference>
<dbReference type="CDD" id="cd03801">
    <property type="entry name" value="GT4_PimA-like"/>
    <property type="match status" value="1"/>
</dbReference>
<feature type="domain" description="Glycosyltransferase subfamily 4-like N-terminal" evidence="2">
    <location>
        <begin position="96"/>
        <end position="207"/>
    </location>
</feature>
<dbReference type="InterPro" id="IPR001296">
    <property type="entry name" value="Glyco_trans_1"/>
</dbReference>
<dbReference type="PANTHER" id="PTHR12526">
    <property type="entry name" value="GLYCOSYLTRANSFERASE"/>
    <property type="match status" value="1"/>
</dbReference>
<dbReference type="InterPro" id="IPR028098">
    <property type="entry name" value="Glyco_trans_4-like_N"/>
</dbReference>
<feature type="domain" description="Glycosyl transferase family 1" evidence="1">
    <location>
        <begin position="234"/>
        <end position="366"/>
    </location>
</feature>
<evidence type="ECO:0000313" key="3">
    <source>
        <dbReference type="EMBL" id="MBM3117391.1"/>
    </source>
</evidence>
<name>A0ABS2BP26_9NEIS</name>
<dbReference type="EMBL" id="JAESND010000010">
    <property type="protein sequence ID" value="MBM3117391.1"/>
    <property type="molecule type" value="Genomic_DNA"/>
</dbReference>
<dbReference type="Pfam" id="PF00534">
    <property type="entry name" value="Glycos_transf_1"/>
    <property type="match status" value="1"/>
</dbReference>
<dbReference type="RefSeq" id="WP_203539613.1">
    <property type="nucleotide sequence ID" value="NZ_JAESND010000010.1"/>
</dbReference>
<accession>A0ABS2BP26</accession>
<dbReference type="Pfam" id="PF13439">
    <property type="entry name" value="Glyco_transf_4"/>
    <property type="match status" value="1"/>
</dbReference>
<proteinExistence type="predicted"/>
<organism evidence="3 4">
    <name type="scientific">Jeongeupia naejangsanensis</name>
    <dbReference type="NCBI Taxonomy" id="613195"/>
    <lineage>
        <taxon>Bacteria</taxon>
        <taxon>Pseudomonadati</taxon>
        <taxon>Pseudomonadota</taxon>
        <taxon>Betaproteobacteria</taxon>
        <taxon>Neisseriales</taxon>
        <taxon>Chitinibacteraceae</taxon>
        <taxon>Jeongeupia</taxon>
    </lineage>
</organism>
<protein>
    <submittedName>
        <fullName evidence="3">Glycosyltransferase family 4 protein</fullName>
    </submittedName>
</protein>